<keyword evidence="1" id="KW-0812">Transmembrane</keyword>
<evidence type="ECO:0000313" key="3">
    <source>
        <dbReference type="Proteomes" id="UP000004830"/>
    </source>
</evidence>
<comment type="caution">
    <text evidence="2">The sequence shown here is derived from an EMBL/GenBank/DDBJ whole genome shotgun (WGS) entry which is preliminary data.</text>
</comment>
<dbReference type="STRING" id="742742.HMPREF9452_01113"/>
<gene>
    <name evidence="2" type="ORF">HMPREF9452_01113</name>
</gene>
<feature type="transmembrane region" description="Helical" evidence="1">
    <location>
        <begin position="12"/>
        <end position="34"/>
    </location>
</feature>
<dbReference type="OrthoDB" id="9809966at2"/>
<accession>G1WIF0</accession>
<name>G1WIF0_9ACTN</name>
<dbReference type="PATRIC" id="fig|742742.3.peg.1080"/>
<dbReference type="InterPro" id="IPR046061">
    <property type="entry name" value="DUF6019"/>
</dbReference>
<keyword evidence="1" id="KW-1133">Transmembrane helix</keyword>
<dbReference type="HOGENOM" id="CLU_2952484_0_0_11"/>
<sequence>MSGFGVTETVLALTWALLLIVPIVLAFVVSYFLIKAAVKNGVKEAMRDLDMERAAHREQ</sequence>
<dbReference type="GeneID" id="62758841"/>
<organism evidence="2 3">
    <name type="scientific">Collinsella tanakaei YIT 12063</name>
    <dbReference type="NCBI Taxonomy" id="742742"/>
    <lineage>
        <taxon>Bacteria</taxon>
        <taxon>Bacillati</taxon>
        <taxon>Actinomycetota</taxon>
        <taxon>Coriobacteriia</taxon>
        <taxon>Coriobacteriales</taxon>
        <taxon>Coriobacteriaceae</taxon>
        <taxon>Collinsella</taxon>
    </lineage>
</organism>
<evidence type="ECO:0000256" key="1">
    <source>
        <dbReference type="SAM" id="Phobius"/>
    </source>
</evidence>
<dbReference type="EMBL" id="ADLS01000012">
    <property type="protein sequence ID" value="EGX71213.1"/>
    <property type="molecule type" value="Genomic_DNA"/>
</dbReference>
<protein>
    <submittedName>
        <fullName evidence="2">Uncharacterized protein</fullName>
    </submittedName>
</protein>
<evidence type="ECO:0000313" key="2">
    <source>
        <dbReference type="EMBL" id="EGX71213.1"/>
    </source>
</evidence>
<keyword evidence="3" id="KW-1185">Reference proteome</keyword>
<dbReference type="Pfam" id="PF19483">
    <property type="entry name" value="DUF6019"/>
    <property type="match status" value="1"/>
</dbReference>
<dbReference type="RefSeq" id="WP_009141148.1">
    <property type="nucleotide sequence ID" value="NZ_JH126469.1"/>
</dbReference>
<dbReference type="AlphaFoldDB" id="G1WIF0"/>
<dbReference type="Proteomes" id="UP000004830">
    <property type="component" value="Unassembled WGS sequence"/>
</dbReference>
<proteinExistence type="predicted"/>
<keyword evidence="1" id="KW-0472">Membrane</keyword>
<reference evidence="2 3" key="1">
    <citation type="submission" date="2011-06" db="EMBL/GenBank/DDBJ databases">
        <title>The Genome Sequence of Collinsella tanakaei YIT 12063.</title>
        <authorList>
            <consortium name="The Broad Institute Genome Sequencing Platform"/>
            <person name="Earl A."/>
            <person name="Ward D."/>
            <person name="Feldgarden M."/>
            <person name="Gevers D."/>
            <person name="Morotomi M."/>
            <person name="Young S.K."/>
            <person name="Zeng Q."/>
            <person name="Gargeya S."/>
            <person name="Fitzgerald M."/>
            <person name="Haas B."/>
            <person name="Abouelleil A."/>
            <person name="Alvarado L."/>
            <person name="Arachchi H.M."/>
            <person name="Berlin A."/>
            <person name="Brown A."/>
            <person name="Chapman S.B."/>
            <person name="Chen Z."/>
            <person name="Dunbar C."/>
            <person name="Freedman E."/>
            <person name="Gearin G."/>
            <person name="Gellesch M."/>
            <person name="Goldberg J."/>
            <person name="Griggs A."/>
            <person name="Gujja S."/>
            <person name="Heiman D."/>
            <person name="Howarth C."/>
            <person name="Larson L."/>
            <person name="Lui A."/>
            <person name="MacDonald P.J.P."/>
            <person name="Mehta T."/>
            <person name="Montmayeur A."/>
            <person name="Murphy C."/>
            <person name="Neiman D."/>
            <person name="Pearson M."/>
            <person name="Priest M."/>
            <person name="Roberts A."/>
            <person name="Saif S."/>
            <person name="Shea T."/>
            <person name="Shenoy N."/>
            <person name="Sisk P."/>
            <person name="Stolte C."/>
            <person name="Sykes S."/>
            <person name="Wortman J."/>
            <person name="Nusbaum C."/>
            <person name="Birren B."/>
        </authorList>
    </citation>
    <scope>NUCLEOTIDE SEQUENCE [LARGE SCALE GENOMIC DNA]</scope>
    <source>
        <strain evidence="2 3">YIT 12063</strain>
    </source>
</reference>